<sequence>MNDGSAVSRKLRHRTDVDNCAIGGIRHPSRFRCRWQEKPRLKRVMNKTIFSEIEQLKEVLGKFNKDYKQGNMTRLASDFRSALKEYGDGFVFVLISLQILTF</sequence>
<dbReference type="AlphaFoldDB" id="A0A0N4TFC2"/>
<accession>A0A0N4TFC2</accession>
<name>A0A0N4TFC2_BRUPA</name>
<organism evidence="3">
    <name type="scientific">Brugia pahangi</name>
    <name type="common">Filarial nematode worm</name>
    <dbReference type="NCBI Taxonomy" id="6280"/>
    <lineage>
        <taxon>Eukaryota</taxon>
        <taxon>Metazoa</taxon>
        <taxon>Ecdysozoa</taxon>
        <taxon>Nematoda</taxon>
        <taxon>Chromadorea</taxon>
        <taxon>Rhabditida</taxon>
        <taxon>Spirurina</taxon>
        <taxon>Spiruromorpha</taxon>
        <taxon>Filarioidea</taxon>
        <taxon>Onchocercidae</taxon>
        <taxon>Brugia</taxon>
    </lineage>
</organism>
<reference evidence="3" key="1">
    <citation type="submission" date="2017-02" db="UniProtKB">
        <authorList>
            <consortium name="WormBaseParasite"/>
        </authorList>
    </citation>
    <scope>IDENTIFICATION</scope>
</reference>
<evidence type="ECO:0000313" key="1">
    <source>
        <dbReference type="EMBL" id="VDN88060.1"/>
    </source>
</evidence>
<keyword evidence="2" id="KW-1185">Reference proteome</keyword>
<evidence type="ECO:0000313" key="3">
    <source>
        <dbReference type="WBParaSite" id="BPAG_0000691001-mRNA-1"/>
    </source>
</evidence>
<dbReference type="EMBL" id="UZAD01006942">
    <property type="protein sequence ID" value="VDN88060.1"/>
    <property type="molecule type" value="Genomic_DNA"/>
</dbReference>
<evidence type="ECO:0000313" key="2">
    <source>
        <dbReference type="Proteomes" id="UP000278627"/>
    </source>
</evidence>
<dbReference type="Proteomes" id="UP000278627">
    <property type="component" value="Unassembled WGS sequence"/>
</dbReference>
<proteinExistence type="predicted"/>
<dbReference type="WBParaSite" id="BPAG_0000691001-mRNA-1">
    <property type="protein sequence ID" value="BPAG_0000691001-mRNA-1"/>
    <property type="gene ID" value="BPAG_0000691001"/>
</dbReference>
<gene>
    <name evidence="1" type="ORF">BPAG_LOCUS6874</name>
</gene>
<protein>
    <submittedName>
        <fullName evidence="3">HCO3_cotransp domain-containing protein</fullName>
    </submittedName>
</protein>
<reference evidence="1 2" key="2">
    <citation type="submission" date="2018-11" db="EMBL/GenBank/DDBJ databases">
        <authorList>
            <consortium name="Pathogen Informatics"/>
        </authorList>
    </citation>
    <scope>NUCLEOTIDE SEQUENCE [LARGE SCALE GENOMIC DNA]</scope>
</reference>
<dbReference type="STRING" id="6280.A0A0N4TFC2"/>